<dbReference type="Pfam" id="PF13855">
    <property type="entry name" value="LRR_8"/>
    <property type="match status" value="2"/>
</dbReference>
<dbReference type="OMA" id="WHILEPE"/>
<dbReference type="SMART" id="SM00369">
    <property type="entry name" value="LRR_TYP"/>
    <property type="match status" value="9"/>
</dbReference>
<dbReference type="HOGENOM" id="CLU_000288_18_23_1"/>
<dbReference type="SUPFAM" id="SSF52058">
    <property type="entry name" value="L domain-like"/>
    <property type="match status" value="1"/>
</dbReference>
<dbReference type="PROSITE" id="PS51450">
    <property type="entry name" value="LRR"/>
    <property type="match status" value="6"/>
</dbReference>
<dbReference type="EnsemblMetazoa" id="MESCA002124-RA">
    <property type="protein sequence ID" value="MESCA002124-PA"/>
    <property type="gene ID" value="MESCA002124"/>
</dbReference>
<evidence type="ECO:0000313" key="3">
    <source>
        <dbReference type="EnsemblMetazoa" id="MESCA002124-PA"/>
    </source>
</evidence>
<dbReference type="Pfam" id="PF00560">
    <property type="entry name" value="LRR_1"/>
    <property type="match status" value="1"/>
</dbReference>
<name>T1GFI2_MEGSC</name>
<proteinExistence type="predicted"/>
<dbReference type="STRING" id="36166.T1GFI2"/>
<dbReference type="InterPro" id="IPR003591">
    <property type="entry name" value="Leu-rich_rpt_typical-subtyp"/>
</dbReference>
<keyword evidence="2" id="KW-0677">Repeat</keyword>
<evidence type="ECO:0000256" key="2">
    <source>
        <dbReference type="ARBA" id="ARBA00022737"/>
    </source>
</evidence>
<evidence type="ECO:0000256" key="1">
    <source>
        <dbReference type="ARBA" id="ARBA00022614"/>
    </source>
</evidence>
<dbReference type="InterPro" id="IPR050216">
    <property type="entry name" value="LRR_domain-containing"/>
</dbReference>
<evidence type="ECO:0008006" key="5">
    <source>
        <dbReference type="Google" id="ProtNLM"/>
    </source>
</evidence>
<organism evidence="3 4">
    <name type="scientific">Megaselia scalaris</name>
    <name type="common">Humpbacked fly</name>
    <name type="synonym">Phora scalaris</name>
    <dbReference type="NCBI Taxonomy" id="36166"/>
    <lineage>
        <taxon>Eukaryota</taxon>
        <taxon>Metazoa</taxon>
        <taxon>Ecdysozoa</taxon>
        <taxon>Arthropoda</taxon>
        <taxon>Hexapoda</taxon>
        <taxon>Insecta</taxon>
        <taxon>Pterygota</taxon>
        <taxon>Neoptera</taxon>
        <taxon>Endopterygota</taxon>
        <taxon>Diptera</taxon>
        <taxon>Brachycera</taxon>
        <taxon>Muscomorpha</taxon>
        <taxon>Platypezoidea</taxon>
        <taxon>Phoridae</taxon>
        <taxon>Megaseliini</taxon>
        <taxon>Megaselia</taxon>
    </lineage>
</organism>
<dbReference type="Proteomes" id="UP000015102">
    <property type="component" value="Unassembled WGS sequence"/>
</dbReference>
<keyword evidence="4" id="KW-1185">Reference proteome</keyword>
<keyword evidence="1" id="KW-0433">Leucine-rich repeat</keyword>
<dbReference type="GO" id="GO:0005737">
    <property type="term" value="C:cytoplasm"/>
    <property type="evidence" value="ECO:0007669"/>
    <property type="project" value="TreeGrafter"/>
</dbReference>
<accession>T1GFI2</accession>
<dbReference type="InterPro" id="IPR032675">
    <property type="entry name" value="LRR_dom_sf"/>
</dbReference>
<reference evidence="4" key="1">
    <citation type="submission" date="2013-02" db="EMBL/GenBank/DDBJ databases">
        <authorList>
            <person name="Hughes D."/>
        </authorList>
    </citation>
    <scope>NUCLEOTIDE SEQUENCE</scope>
    <source>
        <strain>Durham</strain>
        <strain evidence="4">NC isolate 2 -- Noor lab</strain>
    </source>
</reference>
<evidence type="ECO:0000313" key="4">
    <source>
        <dbReference type="Proteomes" id="UP000015102"/>
    </source>
</evidence>
<protein>
    <recommendedName>
        <fullName evidence="5">Leucine-rich repeat-containing protein 40</fullName>
    </recommendedName>
</protein>
<dbReference type="FunFam" id="3.80.10.10:FF:000116">
    <property type="entry name" value="Leucine-rich repeat-containing protein 40"/>
    <property type="match status" value="1"/>
</dbReference>
<dbReference type="SMART" id="SM00364">
    <property type="entry name" value="LRR_BAC"/>
    <property type="match status" value="6"/>
</dbReference>
<dbReference type="PRINTS" id="PR00019">
    <property type="entry name" value="LEURICHRPT"/>
</dbReference>
<dbReference type="AlphaFoldDB" id="T1GFI2"/>
<dbReference type="Gene3D" id="3.80.10.10">
    <property type="entry name" value="Ribonuclease Inhibitor"/>
    <property type="match status" value="2"/>
</dbReference>
<dbReference type="PANTHER" id="PTHR48051">
    <property type="match status" value="1"/>
</dbReference>
<dbReference type="PANTHER" id="PTHR48051:SF1">
    <property type="entry name" value="RAS SUPPRESSOR PROTEIN 1"/>
    <property type="match status" value="1"/>
</dbReference>
<reference evidence="3" key="2">
    <citation type="submission" date="2015-06" db="UniProtKB">
        <authorList>
            <consortium name="EnsemblMetazoa"/>
        </authorList>
    </citation>
    <scope>IDENTIFICATION</scope>
</reference>
<dbReference type="InterPro" id="IPR001611">
    <property type="entry name" value="Leu-rich_rpt"/>
</dbReference>
<dbReference type="EMBL" id="CAQQ02393081">
    <property type="status" value="NOT_ANNOTATED_CDS"/>
    <property type="molecule type" value="Genomic_DNA"/>
</dbReference>
<sequence>MASKSRIHKSNLNPVFHKRNKDEDCAELTKELVKSAKKTGILCLSNKSLATIPDKVWHILEPEKPVEVTLDSLCENDEDELWWNQKELTNLDLSSNSLTSISPKIQNLYSLTVLNDLSNNQITSLPGGMGFLVRLTELNCSYNEINELPADFVNMRSLQKWDMMHNNLKSLPEDIGQLRKLECLYVQHNDIEELPIFDGCEQLKELHISNNFIKEIPADFCEKLPHLKILDLRDNKIEKLTDEIAFLQNLIRLDLSNNSINSLPNCLSTLAHLQSLQLEGNPIKSIRRDILQCGTQRVLKTLRDRAQENSQDMALVKKPIIGESESLPDRYKIRKNRCLSVTMMGLSEIPEQVFTDALEENAYMVDFSKNKL</sequence>